<dbReference type="RefSeq" id="WP_112333556.1">
    <property type="nucleotide sequence ID" value="NZ_QLYR01000012.1"/>
</dbReference>
<dbReference type="InterPro" id="IPR029052">
    <property type="entry name" value="Metallo-depent_PP-like"/>
</dbReference>
<gene>
    <name evidence="2" type="ORF">DPQ25_12730</name>
</gene>
<dbReference type="Proteomes" id="UP000249377">
    <property type="component" value="Unassembled WGS sequence"/>
</dbReference>
<keyword evidence="3" id="KW-1185">Reference proteome</keyword>
<dbReference type="Pfam" id="PF00149">
    <property type="entry name" value="Metallophos"/>
    <property type="match status" value="1"/>
</dbReference>
<feature type="domain" description="Calcineurin-like phosphoesterase" evidence="1">
    <location>
        <begin position="18"/>
        <end position="257"/>
    </location>
</feature>
<name>A0A328U8L9_9FIRM</name>
<reference evidence="2 3" key="1">
    <citation type="submission" date="2018-06" db="EMBL/GenBank/DDBJ databases">
        <title>Noncontiguous genome sequence of Ruminococcaceae bacterium ASD2818.</title>
        <authorList>
            <person name="Chaplin A.V."/>
            <person name="Sokolova S.R."/>
            <person name="Kochetkova T.O."/>
            <person name="Goltsov A.Y."/>
            <person name="Trofimov D.Y."/>
            <person name="Efimov B.A."/>
        </authorList>
    </citation>
    <scope>NUCLEOTIDE SEQUENCE [LARGE SCALE GENOMIC DNA]</scope>
    <source>
        <strain evidence="2 3">ASD2818</strain>
    </source>
</reference>
<protein>
    <recommendedName>
        <fullName evidence="1">Calcineurin-like phosphoesterase domain-containing protein</fullName>
    </recommendedName>
</protein>
<dbReference type="Gene3D" id="3.60.21.10">
    <property type="match status" value="1"/>
</dbReference>
<evidence type="ECO:0000313" key="3">
    <source>
        <dbReference type="Proteomes" id="UP000249377"/>
    </source>
</evidence>
<dbReference type="InterPro" id="IPR051918">
    <property type="entry name" value="STPP_CPPED1"/>
</dbReference>
<dbReference type="GO" id="GO:0016787">
    <property type="term" value="F:hydrolase activity"/>
    <property type="evidence" value="ECO:0007669"/>
    <property type="project" value="InterPro"/>
</dbReference>
<evidence type="ECO:0000313" key="2">
    <source>
        <dbReference type="EMBL" id="RAQ22495.1"/>
    </source>
</evidence>
<dbReference type="PANTHER" id="PTHR43143">
    <property type="entry name" value="METALLOPHOSPHOESTERASE, CALCINEURIN SUPERFAMILY"/>
    <property type="match status" value="1"/>
</dbReference>
<dbReference type="SUPFAM" id="SSF56300">
    <property type="entry name" value="Metallo-dependent phosphatases"/>
    <property type="match status" value="1"/>
</dbReference>
<proteinExistence type="predicted"/>
<evidence type="ECO:0000259" key="1">
    <source>
        <dbReference type="Pfam" id="PF00149"/>
    </source>
</evidence>
<comment type="caution">
    <text evidence="2">The sequence shown here is derived from an EMBL/GenBank/DDBJ whole genome shotgun (WGS) entry which is preliminary data.</text>
</comment>
<sequence>MRIEQTKIIVPNITKITRLLHITDAHLCYVDSREEARLQKHGVRRRANFTAENGRGVSPEEAFTALLSYIQKSKPDGIVMTGDIIDFPSRKNLEYLGEAFRQMRVPVFYMVGNHDYAPPHEEESLETKRKYLPLFRRFLSGDFTIDVKEMNGLMLVGLDNSRNQFSEEQLRALEEAAAKQLPMLLFFHVPLFVESLLPDVLGKWKSPLMCGCPMQCLDLSHPYHPFLVPEGATLRICDWIRAHDAQVKAVVAGHIHMSHEDALTPRLNQYVTNAAYYGAAREFVLTPA</sequence>
<dbReference type="InterPro" id="IPR004843">
    <property type="entry name" value="Calcineurin-like_PHP"/>
</dbReference>
<dbReference type="EMBL" id="QLYR01000012">
    <property type="protein sequence ID" value="RAQ22495.1"/>
    <property type="molecule type" value="Genomic_DNA"/>
</dbReference>
<accession>A0A328U8L9</accession>
<organism evidence="2 3">
    <name type="scientific">Hydrogeniiclostridium mannosilyticum</name>
    <dbReference type="NCBI Taxonomy" id="2764322"/>
    <lineage>
        <taxon>Bacteria</taxon>
        <taxon>Bacillati</taxon>
        <taxon>Bacillota</taxon>
        <taxon>Clostridia</taxon>
        <taxon>Eubacteriales</taxon>
        <taxon>Acutalibacteraceae</taxon>
        <taxon>Hydrogeniiclostridium</taxon>
    </lineage>
</organism>
<dbReference type="PANTHER" id="PTHR43143:SF1">
    <property type="entry name" value="SERINE_THREONINE-PROTEIN PHOSPHATASE CPPED1"/>
    <property type="match status" value="1"/>
</dbReference>
<dbReference type="AlphaFoldDB" id="A0A328U8L9"/>